<evidence type="ECO:0000259" key="13">
    <source>
        <dbReference type="Pfam" id="PF02872"/>
    </source>
</evidence>
<dbReference type="Gene3D" id="3.60.21.10">
    <property type="match status" value="1"/>
</dbReference>
<evidence type="ECO:0000256" key="7">
    <source>
        <dbReference type="ARBA" id="ARBA00022729"/>
    </source>
</evidence>
<feature type="domain" description="5'-Nucleotidase C-terminal" evidence="13">
    <location>
        <begin position="387"/>
        <end position="571"/>
    </location>
</feature>
<keyword evidence="7 11" id="KW-0732">Signal</keyword>
<reference evidence="14 15" key="1">
    <citation type="submission" date="2013-07" db="EMBL/GenBank/DDBJ databases">
        <authorList>
            <consortium name="DOE Joint Genome Institute"/>
            <person name="Reeve W."/>
            <person name="Huntemann M."/>
            <person name="Han J."/>
            <person name="Chen A."/>
            <person name="Kyrpides N."/>
            <person name="Mavromatis K."/>
            <person name="Markowitz V."/>
            <person name="Palaniappan K."/>
            <person name="Ivanova N."/>
            <person name="Schaumberg A."/>
            <person name="Pati A."/>
            <person name="Liolios K."/>
            <person name="Nordberg H.P."/>
            <person name="Cantor M.N."/>
            <person name="Hua S.X."/>
            <person name="Woyke T."/>
        </authorList>
    </citation>
    <scope>NUCLEOTIDE SEQUENCE [LARGE SCALE GENOMIC DNA]</scope>
    <source>
        <strain evidence="14 15">DSM 43889</strain>
    </source>
</reference>
<dbReference type="InterPro" id="IPR041827">
    <property type="entry name" value="CpdB_N"/>
</dbReference>
<sequence length="620" mass="66217">MHSRPTTGSGRLPGRGRTATRLGVALAGAAVALPALAGPAGADVRGRGVPEFTLTVMGTSDLHGNVLNWDYFADAEYADSSGDHVGLAKVSTLVNQVREDRGAHRTMLVDAGDTIQGTPLAYYHAVVDPITESGETHPMAAAMNALDYDASALGNHEFNYGLDVLDVFEEQADFPLLGANVLDAGTGEPAYRPYTIETVRPDRGRAIRVGFLGLTTPGSAIWDRAHVEGHLEFDGIVERARTYVPEMRAAGADIVIALSHSGIDPSSSYGDALPFPENASGMLAEQVPGIDAILAGHSHQEVPERFVTNEETGQEVLITQPKQWGQRLSVMDIDLRMERGRWTVTGLGSHVLDSATVPEDPAIVDLVAEQHEAARAYVNSTVGHNARAMSAATSRYEDSAAVDLINQVQAETVAGALAGTEHADLPVLAAAAPFNRDAVIPEGEVTVRDVASLYGFDNTLLGIVLTGSQLRDFLEKSAEYYQSVDGPGPHAADDVTNAPTATAPYGTPDYLYDIVGGLDAALTYDLDLGQPVGQRVVDLAYDGVAVADDQEFVLALNNYRQSGGGNFPHVTEAPVVYDELAEIRQLLIDWVAEREVVDSDEFHSVDWRLVFGGQELLIED</sequence>
<dbReference type="PANTHER" id="PTHR11575:SF6">
    <property type="entry name" value="2',3'-CYCLIC-NUCLEOTIDE 2'-PHOSPHODIESTERASE_3'-NUCLEOTIDASE"/>
    <property type="match status" value="1"/>
</dbReference>
<name>A0ABT1JF94_ACTCY</name>
<keyword evidence="10" id="KW-0511">Multifunctional enzyme</keyword>
<feature type="domain" description="Calcineurin-like phosphoesterase" evidence="12">
    <location>
        <begin position="55"/>
        <end position="300"/>
    </location>
</feature>
<dbReference type="RefSeq" id="WP_026420542.1">
    <property type="nucleotide sequence ID" value="NZ_AUBJ02000001.1"/>
</dbReference>
<evidence type="ECO:0000256" key="4">
    <source>
        <dbReference type="ARBA" id="ARBA00004196"/>
    </source>
</evidence>
<gene>
    <name evidence="14" type="ORF">G443_001435</name>
</gene>
<evidence type="ECO:0000256" key="1">
    <source>
        <dbReference type="ARBA" id="ARBA00000527"/>
    </source>
</evidence>
<comment type="cofactor">
    <cofactor evidence="3">
        <name>a divalent metal cation</name>
        <dbReference type="ChEBI" id="CHEBI:60240"/>
    </cofactor>
</comment>
<comment type="caution">
    <text evidence="14">The sequence shown here is derived from an EMBL/GenBank/DDBJ whole genome shotgun (WGS) entry which is preliminary data.</text>
</comment>
<evidence type="ECO:0000256" key="6">
    <source>
        <dbReference type="ARBA" id="ARBA00022723"/>
    </source>
</evidence>
<keyword evidence="6" id="KW-0479">Metal-binding</keyword>
<dbReference type="SUPFAM" id="SSF55816">
    <property type="entry name" value="5'-nucleotidase (syn. UDP-sugar hydrolase), C-terminal domain"/>
    <property type="match status" value="1"/>
</dbReference>
<feature type="chain" id="PRO_5044987448" evidence="11">
    <location>
        <begin position="38"/>
        <end position="620"/>
    </location>
</feature>
<dbReference type="InterPro" id="IPR004843">
    <property type="entry name" value="Calcineurin-like_PHP"/>
</dbReference>
<keyword evidence="9 11" id="KW-0378">Hydrolase</keyword>
<dbReference type="EMBL" id="AUBJ02000001">
    <property type="protein sequence ID" value="MCP2331165.1"/>
    <property type="molecule type" value="Genomic_DNA"/>
</dbReference>
<comment type="similarity">
    <text evidence="5 11">Belongs to the 5'-nucleotidase family.</text>
</comment>
<evidence type="ECO:0000256" key="5">
    <source>
        <dbReference type="ARBA" id="ARBA00006654"/>
    </source>
</evidence>
<evidence type="ECO:0000259" key="12">
    <source>
        <dbReference type="Pfam" id="PF00149"/>
    </source>
</evidence>
<comment type="catalytic activity">
    <reaction evidence="1">
        <text>a ribonucleoside 3'-phosphate + H2O = a ribonucleoside + phosphate</text>
        <dbReference type="Rhea" id="RHEA:10144"/>
        <dbReference type="ChEBI" id="CHEBI:13197"/>
        <dbReference type="ChEBI" id="CHEBI:15377"/>
        <dbReference type="ChEBI" id="CHEBI:18254"/>
        <dbReference type="ChEBI" id="CHEBI:43474"/>
        <dbReference type="EC" id="3.1.3.6"/>
    </reaction>
</comment>
<dbReference type="Gene3D" id="3.90.780.10">
    <property type="entry name" value="5'-Nucleotidase, C-terminal domain"/>
    <property type="match status" value="1"/>
</dbReference>
<proteinExistence type="inferred from homology"/>
<dbReference type="InterPro" id="IPR006146">
    <property type="entry name" value="5'-Nucleotdase_CS"/>
</dbReference>
<dbReference type="CDD" id="cd07410">
    <property type="entry name" value="MPP_CpdB_N"/>
    <property type="match status" value="1"/>
</dbReference>
<evidence type="ECO:0000313" key="14">
    <source>
        <dbReference type="EMBL" id="MCP2331165.1"/>
    </source>
</evidence>
<dbReference type="PRINTS" id="PR01607">
    <property type="entry name" value="APYRASEFAMLY"/>
</dbReference>
<dbReference type="InterPro" id="IPR029052">
    <property type="entry name" value="Metallo-depent_PP-like"/>
</dbReference>
<dbReference type="InterPro" id="IPR006179">
    <property type="entry name" value="5_nucleotidase/apyrase"/>
</dbReference>
<dbReference type="InterPro" id="IPR008334">
    <property type="entry name" value="5'-Nucleotdase_C"/>
</dbReference>
<dbReference type="Pfam" id="PF02872">
    <property type="entry name" value="5_nucleotid_C"/>
    <property type="match status" value="1"/>
</dbReference>
<dbReference type="InterPro" id="IPR036907">
    <property type="entry name" value="5'-Nucleotdase_C_sf"/>
</dbReference>
<accession>A0ABT1JF94</accession>
<comment type="catalytic activity">
    <reaction evidence="2">
        <text>a nucleoside 2',3'-cyclic phosphate + H2O = a nucleoside 3'-phosphate + H(+)</text>
        <dbReference type="Rhea" id="RHEA:19621"/>
        <dbReference type="ChEBI" id="CHEBI:15377"/>
        <dbReference type="ChEBI" id="CHEBI:15378"/>
        <dbReference type="ChEBI" id="CHEBI:66949"/>
        <dbReference type="ChEBI" id="CHEBI:66954"/>
        <dbReference type="EC" id="3.1.4.16"/>
    </reaction>
</comment>
<evidence type="ECO:0000313" key="15">
    <source>
        <dbReference type="Proteomes" id="UP000791080"/>
    </source>
</evidence>
<evidence type="ECO:0000256" key="2">
    <source>
        <dbReference type="ARBA" id="ARBA00001730"/>
    </source>
</evidence>
<feature type="signal peptide" evidence="11">
    <location>
        <begin position="1"/>
        <end position="37"/>
    </location>
</feature>
<dbReference type="Pfam" id="PF00149">
    <property type="entry name" value="Metallophos"/>
    <property type="match status" value="1"/>
</dbReference>
<comment type="subcellular location">
    <subcellularLocation>
        <location evidence="4">Cell envelope</location>
    </subcellularLocation>
</comment>
<protein>
    <submittedName>
        <fullName evidence="14">2',3'-cyclic-nucleotide 2'-phosphodiesterase / 3'-nucleotidase</fullName>
    </submittedName>
</protein>
<dbReference type="PANTHER" id="PTHR11575">
    <property type="entry name" value="5'-NUCLEOTIDASE-RELATED"/>
    <property type="match status" value="1"/>
</dbReference>
<evidence type="ECO:0000256" key="9">
    <source>
        <dbReference type="ARBA" id="ARBA00022801"/>
    </source>
</evidence>
<dbReference type="PROSITE" id="PS00786">
    <property type="entry name" value="5_NUCLEOTIDASE_2"/>
    <property type="match status" value="1"/>
</dbReference>
<keyword evidence="8 11" id="KW-0547">Nucleotide-binding</keyword>
<organism evidence="14 15">
    <name type="scientific">Actinoalloteichus caeruleus DSM 43889</name>
    <dbReference type="NCBI Taxonomy" id="1120930"/>
    <lineage>
        <taxon>Bacteria</taxon>
        <taxon>Bacillati</taxon>
        <taxon>Actinomycetota</taxon>
        <taxon>Actinomycetes</taxon>
        <taxon>Pseudonocardiales</taxon>
        <taxon>Pseudonocardiaceae</taxon>
        <taxon>Actinoalloteichus</taxon>
        <taxon>Actinoalloteichus cyanogriseus</taxon>
    </lineage>
</organism>
<reference evidence="14 15" key="2">
    <citation type="submission" date="2022-06" db="EMBL/GenBank/DDBJ databases">
        <title>Genomic Encyclopedia of Type Strains, Phase I: the one thousand microbial genomes (KMG-I) project.</title>
        <authorList>
            <person name="Kyrpides N."/>
        </authorList>
    </citation>
    <scope>NUCLEOTIDE SEQUENCE [LARGE SCALE GENOMIC DNA]</scope>
    <source>
        <strain evidence="14 15">DSM 43889</strain>
    </source>
</reference>
<evidence type="ECO:0000256" key="11">
    <source>
        <dbReference type="RuleBase" id="RU362119"/>
    </source>
</evidence>
<evidence type="ECO:0000256" key="8">
    <source>
        <dbReference type="ARBA" id="ARBA00022741"/>
    </source>
</evidence>
<keyword evidence="15" id="KW-1185">Reference proteome</keyword>
<evidence type="ECO:0000256" key="3">
    <source>
        <dbReference type="ARBA" id="ARBA00001968"/>
    </source>
</evidence>
<evidence type="ECO:0000256" key="10">
    <source>
        <dbReference type="ARBA" id="ARBA00023268"/>
    </source>
</evidence>
<dbReference type="SUPFAM" id="SSF56300">
    <property type="entry name" value="Metallo-dependent phosphatases"/>
    <property type="match status" value="1"/>
</dbReference>
<dbReference type="Proteomes" id="UP000791080">
    <property type="component" value="Unassembled WGS sequence"/>
</dbReference>